<keyword evidence="2" id="KW-1185">Reference proteome</keyword>
<dbReference type="Proteomes" id="UP000095282">
    <property type="component" value="Unplaced"/>
</dbReference>
<feature type="coiled-coil region" evidence="1">
    <location>
        <begin position="8"/>
        <end position="35"/>
    </location>
</feature>
<protein>
    <submittedName>
        <fullName evidence="3">DUF1351 domain-containing protein</fullName>
    </submittedName>
</protein>
<evidence type="ECO:0000313" key="2">
    <source>
        <dbReference type="Proteomes" id="UP000095282"/>
    </source>
</evidence>
<evidence type="ECO:0000313" key="3">
    <source>
        <dbReference type="WBParaSite" id="Csp11.Scaffold552.g3644.t1"/>
    </source>
</evidence>
<sequence length="84" mass="10490">MESFKPLAKEYDEKFEAFQEELRKWEETAERIKDVTFQRIQAENEFPELKKEREDRERWARAEKIRGDDEKHMLNKKRQKIKFV</sequence>
<organism evidence="2 3">
    <name type="scientific">Caenorhabditis tropicalis</name>
    <dbReference type="NCBI Taxonomy" id="1561998"/>
    <lineage>
        <taxon>Eukaryota</taxon>
        <taxon>Metazoa</taxon>
        <taxon>Ecdysozoa</taxon>
        <taxon>Nematoda</taxon>
        <taxon>Chromadorea</taxon>
        <taxon>Rhabditida</taxon>
        <taxon>Rhabditina</taxon>
        <taxon>Rhabditomorpha</taxon>
        <taxon>Rhabditoidea</taxon>
        <taxon>Rhabditidae</taxon>
        <taxon>Peloderinae</taxon>
        <taxon>Caenorhabditis</taxon>
    </lineage>
</organism>
<keyword evidence="1" id="KW-0175">Coiled coil</keyword>
<evidence type="ECO:0000256" key="1">
    <source>
        <dbReference type="SAM" id="Coils"/>
    </source>
</evidence>
<reference evidence="3" key="1">
    <citation type="submission" date="2016-11" db="UniProtKB">
        <authorList>
            <consortium name="WormBaseParasite"/>
        </authorList>
    </citation>
    <scope>IDENTIFICATION</scope>
</reference>
<dbReference type="AlphaFoldDB" id="A0A1I7T950"/>
<proteinExistence type="predicted"/>
<name>A0A1I7T950_9PELO</name>
<dbReference type="eggNOG" id="KOG1878">
    <property type="taxonomic scope" value="Eukaryota"/>
</dbReference>
<dbReference type="STRING" id="1561998.A0A1I7T950"/>
<dbReference type="WBParaSite" id="Csp11.Scaffold552.g3644.t1">
    <property type="protein sequence ID" value="Csp11.Scaffold552.g3644.t1"/>
    <property type="gene ID" value="Csp11.Scaffold552.g3644"/>
</dbReference>
<accession>A0A1I7T950</accession>